<evidence type="ECO:0000256" key="3">
    <source>
        <dbReference type="ARBA" id="ARBA00022692"/>
    </source>
</evidence>
<dbReference type="PANTHER" id="PTHR31568:SF122">
    <property type="entry name" value="PROTEIN CYSTEINE-RICH TRANSMEMBRANE MODULE 9"/>
    <property type="match status" value="1"/>
</dbReference>
<feature type="domain" description="Cysteine-rich transmembrane" evidence="7">
    <location>
        <begin position="30"/>
        <end position="80"/>
    </location>
</feature>
<evidence type="ECO:0000256" key="1">
    <source>
        <dbReference type="ARBA" id="ARBA00004167"/>
    </source>
</evidence>
<keyword evidence="3" id="KW-0812">Transmembrane</keyword>
<name>A0A8J5RJ57_ZIZPA</name>
<organism evidence="8 9">
    <name type="scientific">Zizania palustris</name>
    <name type="common">Northern wild rice</name>
    <dbReference type="NCBI Taxonomy" id="103762"/>
    <lineage>
        <taxon>Eukaryota</taxon>
        <taxon>Viridiplantae</taxon>
        <taxon>Streptophyta</taxon>
        <taxon>Embryophyta</taxon>
        <taxon>Tracheophyta</taxon>
        <taxon>Spermatophyta</taxon>
        <taxon>Magnoliopsida</taxon>
        <taxon>Liliopsida</taxon>
        <taxon>Poales</taxon>
        <taxon>Poaceae</taxon>
        <taxon>BOP clade</taxon>
        <taxon>Oryzoideae</taxon>
        <taxon>Oryzeae</taxon>
        <taxon>Zizaniinae</taxon>
        <taxon>Zizania</taxon>
    </lineage>
</organism>
<evidence type="ECO:0000313" key="8">
    <source>
        <dbReference type="EMBL" id="KAG8046784.1"/>
    </source>
</evidence>
<feature type="compositionally biased region" description="Pro residues" evidence="6">
    <location>
        <begin position="1"/>
        <end position="11"/>
    </location>
</feature>
<evidence type="ECO:0000256" key="6">
    <source>
        <dbReference type="SAM" id="MobiDB-lite"/>
    </source>
</evidence>
<keyword evidence="5" id="KW-0472">Membrane</keyword>
<evidence type="ECO:0000259" key="7">
    <source>
        <dbReference type="Pfam" id="PF12734"/>
    </source>
</evidence>
<comment type="caution">
    <text evidence="8">The sequence shown here is derived from an EMBL/GenBank/DDBJ whole genome shotgun (WGS) entry which is preliminary data.</text>
</comment>
<keyword evidence="4" id="KW-1133">Transmembrane helix</keyword>
<reference evidence="8" key="2">
    <citation type="submission" date="2021-02" db="EMBL/GenBank/DDBJ databases">
        <authorList>
            <person name="Kimball J.A."/>
            <person name="Haas M.W."/>
            <person name="Macchietto M."/>
            <person name="Kono T."/>
            <person name="Duquette J."/>
            <person name="Shao M."/>
        </authorList>
    </citation>
    <scope>NUCLEOTIDE SEQUENCE</scope>
    <source>
        <tissue evidence="8">Fresh leaf tissue</tissue>
    </source>
</reference>
<dbReference type="GO" id="GO:0005886">
    <property type="term" value="C:plasma membrane"/>
    <property type="evidence" value="ECO:0007669"/>
    <property type="project" value="InterPro"/>
</dbReference>
<feature type="compositionally biased region" description="Low complexity" evidence="6">
    <location>
        <begin position="12"/>
        <end position="24"/>
    </location>
</feature>
<dbReference type="AlphaFoldDB" id="A0A8J5RJ57"/>
<dbReference type="EMBL" id="JAAALK010000290">
    <property type="protein sequence ID" value="KAG8046784.1"/>
    <property type="molecule type" value="Genomic_DNA"/>
</dbReference>
<reference evidence="8" key="1">
    <citation type="journal article" date="2021" name="bioRxiv">
        <title>Whole Genome Assembly and Annotation of Northern Wild Rice, Zizania palustris L., Supports a Whole Genome Duplication in the Zizania Genus.</title>
        <authorList>
            <person name="Haas M."/>
            <person name="Kono T."/>
            <person name="Macchietto M."/>
            <person name="Millas R."/>
            <person name="McGilp L."/>
            <person name="Shao M."/>
            <person name="Duquette J."/>
            <person name="Hirsch C.N."/>
            <person name="Kimball J."/>
        </authorList>
    </citation>
    <scope>NUCLEOTIDE SEQUENCE</scope>
    <source>
        <tissue evidence="8">Fresh leaf tissue</tissue>
    </source>
</reference>
<dbReference type="PANTHER" id="PTHR31568">
    <property type="entry name" value="RCG49325, ISOFORM CRA_A"/>
    <property type="match status" value="1"/>
</dbReference>
<comment type="subcellular location">
    <subcellularLocation>
        <location evidence="1">Membrane</location>
        <topology evidence="1">Single-pass membrane protein</topology>
    </subcellularLocation>
</comment>
<comment type="similarity">
    <text evidence="2">Belongs to the CYSTM1 family.</text>
</comment>
<dbReference type="Pfam" id="PF12734">
    <property type="entry name" value="CYSTM"/>
    <property type="match status" value="1"/>
</dbReference>
<dbReference type="Proteomes" id="UP000729402">
    <property type="component" value="Unassembled WGS sequence"/>
</dbReference>
<proteinExistence type="inferred from homology"/>
<evidence type="ECO:0000256" key="4">
    <source>
        <dbReference type="ARBA" id="ARBA00022989"/>
    </source>
</evidence>
<accession>A0A8J5RJ57</accession>
<protein>
    <recommendedName>
        <fullName evidence="7">Cysteine-rich transmembrane domain-containing protein</fullName>
    </recommendedName>
</protein>
<evidence type="ECO:0000313" key="9">
    <source>
        <dbReference type="Proteomes" id="UP000729402"/>
    </source>
</evidence>
<feature type="region of interest" description="Disordered" evidence="6">
    <location>
        <begin position="1"/>
        <end position="55"/>
    </location>
</feature>
<gene>
    <name evidence="8" type="ORF">GUJ93_ZPchr0008g13972</name>
</gene>
<dbReference type="InterPro" id="IPR028144">
    <property type="entry name" value="CYSTM_dom"/>
</dbReference>
<keyword evidence="9" id="KW-1185">Reference proteome</keyword>
<evidence type="ECO:0000256" key="2">
    <source>
        <dbReference type="ARBA" id="ARBA00009444"/>
    </source>
</evidence>
<sequence length="80" mass="8226">MSYQAPPPGTGYPPQAQPQAYPVYVAPPPPGYPTKDGSGDYPAAGTGDTRSRGHHGGDGGGFWKGCCAAICCCCLLDMCF</sequence>
<dbReference type="InterPro" id="IPR044850">
    <property type="entry name" value="WIH1-like"/>
</dbReference>
<evidence type="ECO:0000256" key="5">
    <source>
        <dbReference type="ARBA" id="ARBA00023136"/>
    </source>
</evidence>